<evidence type="ECO:0000256" key="2">
    <source>
        <dbReference type="SAM" id="SignalP"/>
    </source>
</evidence>
<comment type="caution">
    <text evidence="4">The sequence shown here is derived from an EMBL/GenBank/DDBJ whole genome shotgun (WGS) entry which is preliminary data.</text>
</comment>
<dbReference type="InterPro" id="IPR001283">
    <property type="entry name" value="CRISP-related"/>
</dbReference>
<dbReference type="PANTHER" id="PTHR10334">
    <property type="entry name" value="CYSTEINE-RICH SECRETORY PROTEIN-RELATED"/>
    <property type="match status" value="1"/>
</dbReference>
<dbReference type="Gene3D" id="3.40.33.10">
    <property type="entry name" value="CAP"/>
    <property type="match status" value="1"/>
</dbReference>
<dbReference type="CDD" id="cd05380">
    <property type="entry name" value="CAP_euk"/>
    <property type="match status" value="1"/>
</dbReference>
<dbReference type="InterPro" id="IPR035940">
    <property type="entry name" value="CAP_sf"/>
</dbReference>
<name>A0AAV6V297_9ARAC</name>
<sequence>MYLLLVVTAFLCVTHCWGQCSIQVRGVKDAQKRVIVKKHNELRAKVANGKESGLPKAANMLKMEWDEAVARKAQEWANKCRFQHDTAADRDTGNGYVGQNIAYISNQNPEPDWESIIQDFYSEVSQFDKRTVDRYRFEHKTGHFTQIIWANTYKVGCGYVRHQERGNYVHLYGCNYLPGGNIIGSPIYEKGQPCSKCGGCSSIAGLCDPNARSNPTRREDEASLVDEDDNNDRSMVDIEEDFDDLFL</sequence>
<reference evidence="4 5" key="1">
    <citation type="journal article" date="2022" name="Nat. Ecol. Evol.">
        <title>A masculinizing supergene underlies an exaggerated male reproductive morph in a spider.</title>
        <authorList>
            <person name="Hendrickx F."/>
            <person name="De Corte Z."/>
            <person name="Sonet G."/>
            <person name="Van Belleghem S.M."/>
            <person name="Kostlbacher S."/>
            <person name="Vangestel C."/>
        </authorList>
    </citation>
    <scope>NUCLEOTIDE SEQUENCE [LARGE SCALE GENOMIC DNA]</scope>
    <source>
        <strain evidence="4">W744_W776</strain>
    </source>
</reference>
<dbReference type="PROSITE" id="PS01010">
    <property type="entry name" value="CRISP_2"/>
    <property type="match status" value="1"/>
</dbReference>
<feature type="domain" description="SCP" evidence="3">
    <location>
        <begin position="30"/>
        <end position="184"/>
    </location>
</feature>
<evidence type="ECO:0000259" key="3">
    <source>
        <dbReference type="SMART" id="SM00198"/>
    </source>
</evidence>
<accession>A0AAV6V297</accession>
<dbReference type="PROSITE" id="PS01009">
    <property type="entry name" value="CRISP_1"/>
    <property type="match status" value="1"/>
</dbReference>
<proteinExistence type="predicted"/>
<feature type="region of interest" description="Disordered" evidence="1">
    <location>
        <begin position="211"/>
        <end position="233"/>
    </location>
</feature>
<evidence type="ECO:0000256" key="1">
    <source>
        <dbReference type="SAM" id="MobiDB-lite"/>
    </source>
</evidence>
<dbReference type="PRINTS" id="PR00837">
    <property type="entry name" value="V5TPXLIKE"/>
</dbReference>
<dbReference type="PRINTS" id="PR00838">
    <property type="entry name" value="V5ALLERGEN"/>
</dbReference>
<protein>
    <recommendedName>
        <fullName evidence="3">SCP domain-containing protein</fullName>
    </recommendedName>
</protein>
<dbReference type="Proteomes" id="UP000827092">
    <property type="component" value="Unassembled WGS sequence"/>
</dbReference>
<feature type="chain" id="PRO_5043854472" description="SCP domain-containing protein" evidence="2">
    <location>
        <begin position="19"/>
        <end position="247"/>
    </location>
</feature>
<keyword evidence="2" id="KW-0732">Signal</keyword>
<dbReference type="EMBL" id="JAFNEN010000175">
    <property type="protein sequence ID" value="KAG8190770.1"/>
    <property type="molecule type" value="Genomic_DNA"/>
</dbReference>
<gene>
    <name evidence="4" type="ORF">JTE90_024895</name>
</gene>
<feature type="signal peptide" evidence="2">
    <location>
        <begin position="1"/>
        <end position="18"/>
    </location>
</feature>
<dbReference type="SUPFAM" id="SSF55797">
    <property type="entry name" value="PR-1-like"/>
    <property type="match status" value="1"/>
</dbReference>
<evidence type="ECO:0000313" key="4">
    <source>
        <dbReference type="EMBL" id="KAG8190770.1"/>
    </source>
</evidence>
<dbReference type="AlphaFoldDB" id="A0AAV6V297"/>
<keyword evidence="5" id="KW-1185">Reference proteome</keyword>
<dbReference type="SMART" id="SM00198">
    <property type="entry name" value="SCP"/>
    <property type="match status" value="1"/>
</dbReference>
<organism evidence="4 5">
    <name type="scientific">Oedothorax gibbosus</name>
    <dbReference type="NCBI Taxonomy" id="931172"/>
    <lineage>
        <taxon>Eukaryota</taxon>
        <taxon>Metazoa</taxon>
        <taxon>Ecdysozoa</taxon>
        <taxon>Arthropoda</taxon>
        <taxon>Chelicerata</taxon>
        <taxon>Arachnida</taxon>
        <taxon>Araneae</taxon>
        <taxon>Araneomorphae</taxon>
        <taxon>Entelegynae</taxon>
        <taxon>Araneoidea</taxon>
        <taxon>Linyphiidae</taxon>
        <taxon>Erigoninae</taxon>
        <taxon>Oedothorax</taxon>
    </lineage>
</organism>
<dbReference type="InterPro" id="IPR002413">
    <property type="entry name" value="V5_allergen-like"/>
</dbReference>
<dbReference type="InterPro" id="IPR018244">
    <property type="entry name" value="Allrgn_V5/Tpx1_CS"/>
</dbReference>
<dbReference type="GO" id="GO:0005576">
    <property type="term" value="C:extracellular region"/>
    <property type="evidence" value="ECO:0007669"/>
    <property type="project" value="InterPro"/>
</dbReference>
<dbReference type="Pfam" id="PF00188">
    <property type="entry name" value="CAP"/>
    <property type="match status" value="1"/>
</dbReference>
<evidence type="ECO:0000313" key="5">
    <source>
        <dbReference type="Proteomes" id="UP000827092"/>
    </source>
</evidence>
<dbReference type="InterPro" id="IPR014044">
    <property type="entry name" value="CAP_dom"/>
</dbReference>